<evidence type="ECO:0000256" key="2">
    <source>
        <dbReference type="ARBA" id="ARBA00022664"/>
    </source>
</evidence>
<dbReference type="FunFam" id="1.25.40.1050:FF:000002">
    <property type="entry name" value="5'-3' exoribonuclease"/>
    <property type="match status" value="1"/>
</dbReference>
<keyword evidence="7" id="KW-0479">Metal-binding</keyword>
<dbReference type="STRING" id="1590841.A0A2R6RBF7"/>
<dbReference type="Pfam" id="PF03159">
    <property type="entry name" value="XRN_N"/>
    <property type="match status" value="2"/>
</dbReference>
<dbReference type="InterPro" id="IPR041412">
    <property type="entry name" value="Xrn1_helical"/>
</dbReference>
<comment type="similarity">
    <text evidence="1 6">Belongs to the 5'-3' exonuclease family. XRN2/RAT1 subfamily.</text>
</comment>
<dbReference type="Proteomes" id="UP000241394">
    <property type="component" value="Chromosome LG8"/>
</dbReference>
<evidence type="ECO:0000256" key="3">
    <source>
        <dbReference type="ARBA" id="ARBA00022722"/>
    </source>
</evidence>
<dbReference type="Pfam" id="PF17846">
    <property type="entry name" value="XRN_M"/>
    <property type="match status" value="1"/>
</dbReference>
<name>A0A2R6RBF7_ACTCC</name>
<dbReference type="InterPro" id="IPR004859">
    <property type="entry name" value="Xrn1_N"/>
</dbReference>
<dbReference type="SUPFAM" id="SSF57756">
    <property type="entry name" value="Retrovirus zinc finger-like domains"/>
    <property type="match status" value="1"/>
</dbReference>
<keyword evidence="7" id="KW-0862">Zinc</keyword>
<dbReference type="SMART" id="SM00343">
    <property type="entry name" value="ZnF_C2HC"/>
    <property type="match status" value="1"/>
</dbReference>
<dbReference type="GO" id="GO:0006397">
    <property type="term" value="P:mRNA processing"/>
    <property type="evidence" value="ECO:0007669"/>
    <property type="project" value="UniProtKB-UniRule"/>
</dbReference>
<feature type="domain" description="CCHC-type" evidence="9">
    <location>
        <begin position="125"/>
        <end position="139"/>
    </location>
</feature>
<keyword evidence="4 6" id="KW-0378">Hydrolase</keyword>
<accession>A0A2R6RBF7</accession>
<dbReference type="InterPro" id="IPR027073">
    <property type="entry name" value="5_3_exoribonuclease"/>
</dbReference>
<sequence length="834" mass="95922">MGVPAFYRWLADRYPKSIVDVVEEDPIEDRSDVVLPVDVSKPNPNGMEFDNMYLDMNGIIHPCFHPDGKIMSYIRLQRNLPGFNPNTRHCLYGLDADLIMLSLATHEVHFSILREVIALPWQQEKCFLCGEVGHLAADCHGRPGGQDHLNGKVVDTPIHKKKYQFLNIWVLREYLQYDLEIPNPPFEINFERLVDDFVFLCFFVGNDFLPHMPTLEIREGAIDLLMNVYRKEFAAMGGYLTDAGEVLLDRVEHFIQSVAVYEEQIFQKRARIQQAMENNEEMKFKTRKGFSEEPVAPDKVKLGEPGYKERYYAEKFDVSKTEEIDEITKDTVLRYVEGLCWVCWYYYQGVCSWQWFYPFHYAPFASDLKGLVDLEITFFLGKPFKPFDQLMGTLPAASSSALPQAYRRLMTNPASPIHEFYPSDFEIDMSGKRFAWQGVAKLPFIDEKKLLAETKKLEGTLTEEEQFRNSEMFDLLYVHVSHPLAAQIMSYYHFSYQLAPHQRYPWPIDTNISEAMNGYLWLCVRNGLRNVVPSPVRGLENIDHNQNLNITYLNPAPHKHIPEPPEGTCMPIKIVGPLDIKPFPVLWHEDNGGRRQQNRERPLVPGGIYGPELGAAAHRLLKNTLNLRPSHNYNGSLEKIPHRNSASNHVNNRPRAAGPSGNGRGYIEDPSPYYGNYNQPQAIAGTPRPALTPYVLQGNKQNFKAQDGYSHQEQHVISPYKMQGNKQNFKTQERYLHQEQHDKLRNGMSALTIEEIRTKPQALMPNSGQFPNIRNQFVQNVSPFPSPTPKWITRPSVGNTGTYYKQQQKSPAATYEKQVKRVYQAKSRESPESV</sequence>
<feature type="region of interest" description="Disordered" evidence="8">
    <location>
        <begin position="785"/>
        <end position="817"/>
    </location>
</feature>
<keyword evidence="11" id="KW-1185">Reference proteome</keyword>
<dbReference type="Gramene" id="PSS24879">
    <property type="protein sequence ID" value="PSS24879"/>
    <property type="gene ID" value="CEY00_Acc09439"/>
</dbReference>
<reference evidence="11" key="2">
    <citation type="journal article" date="2018" name="BMC Genomics">
        <title>A manually annotated Actinidia chinensis var. chinensis (kiwifruit) genome highlights the challenges associated with draft genomes and gene prediction in plants.</title>
        <authorList>
            <person name="Pilkington S.M."/>
            <person name="Crowhurst R."/>
            <person name="Hilario E."/>
            <person name="Nardozza S."/>
            <person name="Fraser L."/>
            <person name="Peng Y."/>
            <person name="Gunaseelan K."/>
            <person name="Simpson R."/>
            <person name="Tahir J."/>
            <person name="Deroles S.C."/>
            <person name="Templeton K."/>
            <person name="Luo Z."/>
            <person name="Davy M."/>
            <person name="Cheng C."/>
            <person name="McNeilage M."/>
            <person name="Scaglione D."/>
            <person name="Liu Y."/>
            <person name="Zhang Q."/>
            <person name="Datson P."/>
            <person name="De Silva N."/>
            <person name="Gardiner S.E."/>
            <person name="Bassett H."/>
            <person name="Chagne D."/>
            <person name="McCallum J."/>
            <person name="Dzierzon H."/>
            <person name="Deng C."/>
            <person name="Wang Y.Y."/>
            <person name="Barron L."/>
            <person name="Manako K."/>
            <person name="Bowen J."/>
            <person name="Foster T.M."/>
            <person name="Erridge Z.A."/>
            <person name="Tiffin H."/>
            <person name="Waite C.N."/>
            <person name="Davies K.M."/>
            <person name="Grierson E.P."/>
            <person name="Laing W.A."/>
            <person name="Kirk R."/>
            <person name="Chen X."/>
            <person name="Wood M."/>
            <person name="Montefiori M."/>
            <person name="Brummell D.A."/>
            <person name="Schwinn K.E."/>
            <person name="Catanach A."/>
            <person name="Fullerton C."/>
            <person name="Li D."/>
            <person name="Meiyalaghan S."/>
            <person name="Nieuwenhuizen N."/>
            <person name="Read N."/>
            <person name="Prakash R."/>
            <person name="Hunter D."/>
            <person name="Zhang H."/>
            <person name="McKenzie M."/>
            <person name="Knabel M."/>
            <person name="Harris A."/>
            <person name="Allan A.C."/>
            <person name="Gleave A."/>
            <person name="Chen A."/>
            <person name="Janssen B.J."/>
            <person name="Plunkett B."/>
            <person name="Ampomah-Dwamena C."/>
            <person name="Voogd C."/>
            <person name="Leif D."/>
            <person name="Lafferty D."/>
            <person name="Souleyre E.J.F."/>
            <person name="Varkonyi-Gasic E."/>
            <person name="Gambi F."/>
            <person name="Hanley J."/>
            <person name="Yao J.L."/>
            <person name="Cheung J."/>
            <person name="David K.M."/>
            <person name="Warren B."/>
            <person name="Marsh K."/>
            <person name="Snowden K.C."/>
            <person name="Lin-Wang K."/>
            <person name="Brian L."/>
            <person name="Martinez-Sanchez M."/>
            <person name="Wang M."/>
            <person name="Ileperuma N."/>
            <person name="Macnee N."/>
            <person name="Campin R."/>
            <person name="McAtee P."/>
            <person name="Drummond R.S.M."/>
            <person name="Espley R.V."/>
            <person name="Ireland H.S."/>
            <person name="Wu R."/>
            <person name="Atkinson R.G."/>
            <person name="Karunairetnam S."/>
            <person name="Bulley S."/>
            <person name="Chunkath S."/>
            <person name="Hanley Z."/>
            <person name="Storey R."/>
            <person name="Thrimawithana A.H."/>
            <person name="Thomson S."/>
            <person name="David C."/>
            <person name="Testolin R."/>
            <person name="Huang H."/>
            <person name="Hellens R.P."/>
            <person name="Schaffer R.J."/>
        </authorList>
    </citation>
    <scope>NUCLEOTIDE SEQUENCE [LARGE SCALE GENOMIC DNA]</scope>
    <source>
        <strain evidence="11">cv. Red5</strain>
    </source>
</reference>
<dbReference type="EC" id="3.1.13.-" evidence="6"/>
<reference evidence="10 11" key="1">
    <citation type="submission" date="2017-07" db="EMBL/GenBank/DDBJ databases">
        <title>An improved, manually edited Actinidia chinensis var. chinensis (kiwifruit) genome highlights the challenges associated with draft genomes and gene prediction in plants.</title>
        <authorList>
            <person name="Pilkington S."/>
            <person name="Crowhurst R."/>
            <person name="Hilario E."/>
            <person name="Nardozza S."/>
            <person name="Fraser L."/>
            <person name="Peng Y."/>
            <person name="Gunaseelan K."/>
            <person name="Simpson R."/>
            <person name="Tahir J."/>
            <person name="Deroles S."/>
            <person name="Templeton K."/>
            <person name="Luo Z."/>
            <person name="Davy M."/>
            <person name="Cheng C."/>
            <person name="Mcneilage M."/>
            <person name="Scaglione D."/>
            <person name="Liu Y."/>
            <person name="Zhang Q."/>
            <person name="Datson P."/>
            <person name="De Silva N."/>
            <person name="Gardiner S."/>
            <person name="Bassett H."/>
            <person name="Chagne D."/>
            <person name="Mccallum J."/>
            <person name="Dzierzon H."/>
            <person name="Deng C."/>
            <person name="Wang Y.-Y."/>
            <person name="Barron N."/>
            <person name="Manako K."/>
            <person name="Bowen J."/>
            <person name="Foster T."/>
            <person name="Erridge Z."/>
            <person name="Tiffin H."/>
            <person name="Waite C."/>
            <person name="Davies K."/>
            <person name="Grierson E."/>
            <person name="Laing W."/>
            <person name="Kirk R."/>
            <person name="Chen X."/>
            <person name="Wood M."/>
            <person name="Montefiori M."/>
            <person name="Brummell D."/>
            <person name="Schwinn K."/>
            <person name="Catanach A."/>
            <person name="Fullerton C."/>
            <person name="Li D."/>
            <person name="Meiyalaghan S."/>
            <person name="Nieuwenhuizen N."/>
            <person name="Read N."/>
            <person name="Prakash R."/>
            <person name="Hunter D."/>
            <person name="Zhang H."/>
            <person name="Mckenzie M."/>
            <person name="Knabel M."/>
            <person name="Harris A."/>
            <person name="Allan A."/>
            <person name="Chen A."/>
            <person name="Janssen B."/>
            <person name="Plunkett B."/>
            <person name="Dwamena C."/>
            <person name="Voogd C."/>
            <person name="Leif D."/>
            <person name="Lafferty D."/>
            <person name="Souleyre E."/>
            <person name="Varkonyi-Gasic E."/>
            <person name="Gambi F."/>
            <person name="Hanley J."/>
            <person name="Yao J.-L."/>
            <person name="Cheung J."/>
            <person name="David K."/>
            <person name="Warren B."/>
            <person name="Marsh K."/>
            <person name="Snowden K."/>
            <person name="Lin-Wang K."/>
            <person name="Brian L."/>
            <person name="Martinez-Sanchez M."/>
            <person name="Wang M."/>
            <person name="Ileperuma N."/>
            <person name="Macnee N."/>
            <person name="Campin R."/>
            <person name="Mcatee P."/>
            <person name="Drummond R."/>
            <person name="Espley R."/>
            <person name="Ireland H."/>
            <person name="Wu R."/>
            <person name="Atkinson R."/>
            <person name="Karunairetnam S."/>
            <person name="Bulley S."/>
            <person name="Chunkath S."/>
            <person name="Hanley Z."/>
            <person name="Storey R."/>
            <person name="Thrimawithana A."/>
            <person name="Thomson S."/>
            <person name="David C."/>
            <person name="Testolin R."/>
        </authorList>
    </citation>
    <scope>NUCLEOTIDE SEQUENCE [LARGE SCALE GENOMIC DNA]</scope>
    <source>
        <strain evidence="11">cv. Red5</strain>
        <tissue evidence="10">Young leaf</tissue>
    </source>
</reference>
<evidence type="ECO:0000256" key="1">
    <source>
        <dbReference type="ARBA" id="ARBA00006994"/>
    </source>
</evidence>
<evidence type="ECO:0000259" key="9">
    <source>
        <dbReference type="PROSITE" id="PS50158"/>
    </source>
</evidence>
<dbReference type="InterPro" id="IPR001878">
    <property type="entry name" value="Znf_CCHC"/>
</dbReference>
<evidence type="ECO:0000256" key="7">
    <source>
        <dbReference type="PROSITE-ProRule" id="PRU00047"/>
    </source>
</evidence>
<evidence type="ECO:0000313" key="11">
    <source>
        <dbReference type="Proteomes" id="UP000241394"/>
    </source>
</evidence>
<comment type="caution">
    <text evidence="10">The sequence shown here is derived from an EMBL/GenBank/DDBJ whole genome shotgun (WGS) entry which is preliminary data.</text>
</comment>
<dbReference type="GO" id="GO:0003723">
    <property type="term" value="F:RNA binding"/>
    <property type="evidence" value="ECO:0007669"/>
    <property type="project" value="TreeGrafter"/>
</dbReference>
<dbReference type="OrthoDB" id="372487at2759"/>
<keyword evidence="5 6" id="KW-0269">Exonuclease</keyword>
<dbReference type="InParanoid" id="A0A2R6RBF7"/>
<dbReference type="PROSITE" id="PS50158">
    <property type="entry name" value="ZF_CCHC"/>
    <property type="match status" value="1"/>
</dbReference>
<keyword evidence="2 6" id="KW-0507">mRNA processing</keyword>
<evidence type="ECO:0000256" key="4">
    <source>
        <dbReference type="ARBA" id="ARBA00022801"/>
    </source>
</evidence>
<dbReference type="GO" id="GO:0004534">
    <property type="term" value="F:5'-3' RNA exonuclease activity"/>
    <property type="evidence" value="ECO:0007669"/>
    <property type="project" value="UniProtKB-UniRule"/>
</dbReference>
<dbReference type="InterPro" id="IPR017151">
    <property type="entry name" value="Xrn2/3/4"/>
</dbReference>
<dbReference type="PANTHER" id="PTHR12341">
    <property type="entry name" value="5'-&gt;3' EXORIBONUCLEASE"/>
    <property type="match status" value="1"/>
</dbReference>
<feature type="region of interest" description="Disordered" evidence="8">
    <location>
        <begin position="632"/>
        <end position="689"/>
    </location>
</feature>
<dbReference type="Gene3D" id="1.25.40.1050">
    <property type="match status" value="1"/>
</dbReference>
<dbReference type="GO" id="GO:0008270">
    <property type="term" value="F:zinc ion binding"/>
    <property type="evidence" value="ECO:0007669"/>
    <property type="project" value="UniProtKB-KW"/>
</dbReference>
<keyword evidence="3 6" id="KW-0540">Nuclease</keyword>
<dbReference type="PANTHER" id="PTHR12341:SF74">
    <property type="entry name" value="5'-3' EXORIBONUCLEASE 4"/>
    <property type="match status" value="1"/>
</dbReference>
<proteinExistence type="inferred from homology"/>
<evidence type="ECO:0000313" key="10">
    <source>
        <dbReference type="EMBL" id="PSS24879.1"/>
    </source>
</evidence>
<evidence type="ECO:0000256" key="8">
    <source>
        <dbReference type="SAM" id="MobiDB-lite"/>
    </source>
</evidence>
<dbReference type="AlphaFoldDB" id="A0A2R6RBF7"/>
<evidence type="ECO:0000256" key="5">
    <source>
        <dbReference type="ARBA" id="ARBA00022839"/>
    </source>
</evidence>
<gene>
    <name evidence="10" type="ORF">CEY00_Acc09439</name>
</gene>
<dbReference type="OMA" id="ERWDHNV"/>
<evidence type="ECO:0000256" key="6">
    <source>
        <dbReference type="PIRNR" id="PIRNR037239"/>
    </source>
</evidence>
<dbReference type="Pfam" id="PF00098">
    <property type="entry name" value="zf-CCHC"/>
    <property type="match status" value="1"/>
</dbReference>
<organism evidence="10 11">
    <name type="scientific">Actinidia chinensis var. chinensis</name>
    <name type="common">Chinese soft-hair kiwi</name>
    <dbReference type="NCBI Taxonomy" id="1590841"/>
    <lineage>
        <taxon>Eukaryota</taxon>
        <taxon>Viridiplantae</taxon>
        <taxon>Streptophyta</taxon>
        <taxon>Embryophyta</taxon>
        <taxon>Tracheophyta</taxon>
        <taxon>Spermatophyta</taxon>
        <taxon>Magnoliopsida</taxon>
        <taxon>eudicotyledons</taxon>
        <taxon>Gunneridae</taxon>
        <taxon>Pentapetalae</taxon>
        <taxon>asterids</taxon>
        <taxon>Ericales</taxon>
        <taxon>Actinidiaceae</taxon>
        <taxon>Actinidia</taxon>
    </lineage>
</organism>
<dbReference type="EMBL" id="NKQK01000008">
    <property type="protein sequence ID" value="PSS24879.1"/>
    <property type="molecule type" value="Genomic_DNA"/>
</dbReference>
<dbReference type="GO" id="GO:0005634">
    <property type="term" value="C:nucleus"/>
    <property type="evidence" value="ECO:0007669"/>
    <property type="project" value="InterPro"/>
</dbReference>
<comment type="function">
    <text evidence="6">Possesses 5'-&gt;3' exoribonuclease activity. Acts as an endogenous post-transcriptional gene silencing (PTGS) suppressor.</text>
</comment>
<dbReference type="PIRSF" id="PIRSF037239">
    <property type="entry name" value="Exonuclease_Xrn2"/>
    <property type="match status" value="1"/>
</dbReference>
<feature type="compositionally biased region" description="Polar residues" evidence="8">
    <location>
        <begin position="796"/>
        <end position="811"/>
    </location>
</feature>
<dbReference type="Gene3D" id="3.40.50.12390">
    <property type="match status" value="2"/>
</dbReference>
<dbReference type="InterPro" id="IPR036875">
    <property type="entry name" value="Znf_CCHC_sf"/>
</dbReference>
<dbReference type="GO" id="GO:0000956">
    <property type="term" value="P:nuclear-transcribed mRNA catabolic process"/>
    <property type="evidence" value="ECO:0007669"/>
    <property type="project" value="TreeGrafter"/>
</dbReference>
<protein>
    <recommendedName>
        <fullName evidence="6">5'-3' exoribonuclease</fullName>
        <ecNumber evidence="6">3.1.13.-</ecNumber>
    </recommendedName>
</protein>
<keyword evidence="7" id="KW-0863">Zinc-finger</keyword>